<dbReference type="AlphaFoldDB" id="A0AAW1NYH8"/>
<comment type="caution">
    <text evidence="2">The sequence shown here is derived from an EMBL/GenBank/DDBJ whole genome shotgun (WGS) entry which is preliminary data.</text>
</comment>
<gene>
    <name evidence="2" type="ORF">WJX73_001671</name>
</gene>
<accession>A0AAW1NYH8</accession>
<dbReference type="Proteomes" id="UP001465755">
    <property type="component" value="Unassembled WGS sequence"/>
</dbReference>
<keyword evidence="3" id="KW-1185">Reference proteome</keyword>
<feature type="region of interest" description="Disordered" evidence="1">
    <location>
        <begin position="49"/>
        <end position="75"/>
    </location>
</feature>
<dbReference type="EMBL" id="JALJOQ010000063">
    <property type="protein sequence ID" value="KAK9803049.1"/>
    <property type="molecule type" value="Genomic_DNA"/>
</dbReference>
<proteinExistence type="predicted"/>
<feature type="compositionally biased region" description="Basic and acidic residues" evidence="1">
    <location>
        <begin position="66"/>
        <end position="75"/>
    </location>
</feature>
<feature type="compositionally biased region" description="Basic residues" evidence="1">
    <location>
        <begin position="54"/>
        <end position="65"/>
    </location>
</feature>
<protein>
    <submittedName>
        <fullName evidence="2">Uncharacterized protein</fullName>
    </submittedName>
</protein>
<evidence type="ECO:0000313" key="3">
    <source>
        <dbReference type="Proteomes" id="UP001465755"/>
    </source>
</evidence>
<name>A0AAW1NYH8_9CHLO</name>
<evidence type="ECO:0000256" key="1">
    <source>
        <dbReference type="SAM" id="MobiDB-lite"/>
    </source>
</evidence>
<organism evidence="2 3">
    <name type="scientific">Symbiochloris irregularis</name>
    <dbReference type="NCBI Taxonomy" id="706552"/>
    <lineage>
        <taxon>Eukaryota</taxon>
        <taxon>Viridiplantae</taxon>
        <taxon>Chlorophyta</taxon>
        <taxon>core chlorophytes</taxon>
        <taxon>Trebouxiophyceae</taxon>
        <taxon>Trebouxiales</taxon>
        <taxon>Trebouxiaceae</taxon>
        <taxon>Symbiochloris</taxon>
    </lineage>
</organism>
<reference evidence="2 3" key="1">
    <citation type="journal article" date="2024" name="Nat. Commun.">
        <title>Phylogenomics reveals the evolutionary origins of lichenization in chlorophyte algae.</title>
        <authorList>
            <person name="Puginier C."/>
            <person name="Libourel C."/>
            <person name="Otte J."/>
            <person name="Skaloud P."/>
            <person name="Haon M."/>
            <person name="Grisel S."/>
            <person name="Petersen M."/>
            <person name="Berrin J.G."/>
            <person name="Delaux P.M."/>
            <person name="Dal Grande F."/>
            <person name="Keller J."/>
        </authorList>
    </citation>
    <scope>NUCLEOTIDE SEQUENCE [LARGE SCALE GENOMIC DNA]</scope>
    <source>
        <strain evidence="2 3">SAG 2036</strain>
    </source>
</reference>
<sequence>MPSTRRQARQNMLGDSTLQAALVEIVLPRLDSLDALRALACSSRAFHTAEARGGLRKRQQRGSKHMLKDRQLRNS</sequence>
<evidence type="ECO:0000313" key="2">
    <source>
        <dbReference type="EMBL" id="KAK9803049.1"/>
    </source>
</evidence>